<evidence type="ECO:0000259" key="2">
    <source>
        <dbReference type="PROSITE" id="PS50181"/>
    </source>
</evidence>
<evidence type="ECO:0000256" key="1">
    <source>
        <dbReference type="SAM" id="MobiDB-lite"/>
    </source>
</evidence>
<dbReference type="InterPro" id="IPR036047">
    <property type="entry name" value="F-box-like_dom_sf"/>
</dbReference>
<gene>
    <name evidence="3" type="ORF">SCHCODRAFT_254840</name>
</gene>
<dbReference type="HOGENOM" id="CLU_010790_5_0_1"/>
<name>D8PMV6_SCHCM</name>
<dbReference type="EMBL" id="GL377302">
    <property type="protein sequence ID" value="EFJ02831.1"/>
    <property type="molecule type" value="Genomic_DNA"/>
</dbReference>
<dbReference type="CDD" id="cd09917">
    <property type="entry name" value="F-box_SF"/>
    <property type="match status" value="1"/>
</dbReference>
<dbReference type="InterPro" id="IPR001810">
    <property type="entry name" value="F-box_dom"/>
</dbReference>
<feature type="compositionally biased region" description="Low complexity" evidence="1">
    <location>
        <begin position="452"/>
        <end position="477"/>
    </location>
</feature>
<dbReference type="InParanoid" id="D8PMV6"/>
<dbReference type="Proteomes" id="UP000007431">
    <property type="component" value="Unassembled WGS sequence"/>
</dbReference>
<dbReference type="PROSITE" id="PS50181">
    <property type="entry name" value="FBOX"/>
    <property type="match status" value="1"/>
</dbReference>
<protein>
    <recommendedName>
        <fullName evidence="2">F-box domain-containing protein</fullName>
    </recommendedName>
</protein>
<dbReference type="AlphaFoldDB" id="D8PMV6"/>
<proteinExistence type="predicted"/>
<evidence type="ECO:0000313" key="4">
    <source>
        <dbReference type="Proteomes" id="UP000007431"/>
    </source>
</evidence>
<feature type="domain" description="F-box" evidence="2">
    <location>
        <begin position="82"/>
        <end position="131"/>
    </location>
</feature>
<organism evidence="4">
    <name type="scientific">Schizophyllum commune (strain H4-8 / FGSC 9210)</name>
    <name type="common">Split gill fungus</name>
    <dbReference type="NCBI Taxonomy" id="578458"/>
    <lineage>
        <taxon>Eukaryota</taxon>
        <taxon>Fungi</taxon>
        <taxon>Dikarya</taxon>
        <taxon>Basidiomycota</taxon>
        <taxon>Agaricomycotina</taxon>
        <taxon>Agaricomycetes</taxon>
        <taxon>Agaricomycetidae</taxon>
        <taxon>Agaricales</taxon>
        <taxon>Schizophyllaceae</taxon>
        <taxon>Schizophyllum</taxon>
    </lineage>
</organism>
<dbReference type="Gene3D" id="1.20.1280.50">
    <property type="match status" value="1"/>
</dbReference>
<dbReference type="SUPFAM" id="SSF81383">
    <property type="entry name" value="F-box domain"/>
    <property type="match status" value="1"/>
</dbReference>
<dbReference type="OMA" id="WILDITD"/>
<sequence>MSTRTRTTTGLVFDDSKGVLGLMATPAIYIDPFSEQPFMKLRVEDLMTETTNHERRRSVANWQAVQILRSLRTGSRPLIKSFTLLGSFPLELVFEIMQHAHPMDLFHLAQTCRTMRELLTCPGAGAVWATSFARHSDTMPPCPTDVPHDKWARMLFAPHRCQQCGRGAAALDFTLLRRLCSKCLVTLPLVETAEDEFAASLVPRTYREDGDHYFEYDDGRYLPADLQAVIQAVAKHRQSMDQKTPGAELEFERYKIERHALVASRTLQSTACRMWAEKLGQEASKARKALDSRFAKRIRARLSKAGHHPADLEKAIAELPASMSVPRLTRRKLEKIIPVVERAVVICMEERIAEERYARMRERRARVSQAYTAYRGSTLPATWAYHPSSCQVAQYAPFAELVHSPDTDPEVFERRLADAVSLLPQFVRDWTRERMHHMVSLLPSTASPASATSSASAAGLSAPSSSSSTSHRAGSSSVQTRDASELSRLDLATSIYHCPVSRLNRSHDEIIGKGMVGWDGAGPHLNCAGVESEGLCFDRRGYDAARGLLELVGLNPDTALAREFDALNARFVCANCPSDGPYEVLTWRECVIHMFNTAEDSTHREGAWRVLSEPAANFVRRRESHPAFKYERAWACNHCAAHYANGRADAQVTRTQAIKHARLVHNIERPVQNLDFVYVAGFAGIPRKPVALRRALLPEYKCSQCHKGKTTLRAHESALHHLRNKQVLYLQWLITLLTCCIFNRHGIVSGQLGVDFEKIEFFVRSTASLAPLSPMEGGPASASALISFALGSSMSTDDGMSSASSDTLN</sequence>
<evidence type="ECO:0000313" key="3">
    <source>
        <dbReference type="EMBL" id="EFJ02831.1"/>
    </source>
</evidence>
<keyword evidence="4" id="KW-1185">Reference proteome</keyword>
<dbReference type="eggNOG" id="ENOG502SAM6">
    <property type="taxonomic scope" value="Eukaryota"/>
</dbReference>
<feature type="region of interest" description="Disordered" evidence="1">
    <location>
        <begin position="452"/>
        <end position="481"/>
    </location>
</feature>
<accession>D8PMV6</accession>
<dbReference type="STRING" id="578458.D8PMV6"/>
<dbReference type="VEuPathDB" id="FungiDB:SCHCODRAFT_02620715"/>
<reference evidence="3 4" key="1">
    <citation type="journal article" date="2010" name="Nat. Biotechnol.">
        <title>Genome sequence of the model mushroom Schizophyllum commune.</title>
        <authorList>
            <person name="Ohm R.A."/>
            <person name="de Jong J.F."/>
            <person name="Lugones L.G."/>
            <person name="Aerts A."/>
            <person name="Kothe E."/>
            <person name="Stajich J.E."/>
            <person name="de Vries R.P."/>
            <person name="Record E."/>
            <person name="Levasseur A."/>
            <person name="Baker S.E."/>
            <person name="Bartholomew K.A."/>
            <person name="Coutinho P.M."/>
            <person name="Erdmann S."/>
            <person name="Fowler T.J."/>
            <person name="Gathman A.C."/>
            <person name="Lombard V."/>
            <person name="Henrissat B."/>
            <person name="Knabe N."/>
            <person name="Kuees U."/>
            <person name="Lilly W.W."/>
            <person name="Lindquist E."/>
            <person name="Lucas S."/>
            <person name="Magnuson J.K."/>
            <person name="Piumi F."/>
            <person name="Raudaskoski M."/>
            <person name="Salamov A."/>
            <person name="Schmutz J."/>
            <person name="Schwarze F.W.M.R."/>
            <person name="vanKuyk P.A."/>
            <person name="Horton J.S."/>
            <person name="Grigoriev I.V."/>
            <person name="Woesten H.A.B."/>
        </authorList>
    </citation>
    <scope>NUCLEOTIDE SEQUENCE [LARGE SCALE GENOMIC DNA]</scope>
    <source>
        <strain evidence="4">H4-8 / FGSC 9210</strain>
    </source>
</reference>
<dbReference type="Pfam" id="PF00646">
    <property type="entry name" value="F-box"/>
    <property type="match status" value="1"/>
</dbReference>